<organism evidence="2 3">
    <name type="scientific">Tetrahymena thermophila (strain SB210)</name>
    <dbReference type="NCBI Taxonomy" id="312017"/>
    <lineage>
        <taxon>Eukaryota</taxon>
        <taxon>Sar</taxon>
        <taxon>Alveolata</taxon>
        <taxon>Ciliophora</taxon>
        <taxon>Intramacronucleata</taxon>
        <taxon>Oligohymenophorea</taxon>
        <taxon>Hymenostomatida</taxon>
        <taxon>Tetrahymenina</taxon>
        <taxon>Tetrahymenidae</taxon>
        <taxon>Tetrahymena</taxon>
    </lineage>
</organism>
<feature type="compositionally biased region" description="Polar residues" evidence="1">
    <location>
        <begin position="457"/>
        <end position="471"/>
    </location>
</feature>
<feature type="region of interest" description="Disordered" evidence="1">
    <location>
        <begin position="417"/>
        <end position="502"/>
    </location>
</feature>
<proteinExistence type="predicted"/>
<accession>Q24FD2</accession>
<dbReference type="HOGENOM" id="CLU_548040_0_0_1"/>
<evidence type="ECO:0000313" key="3">
    <source>
        <dbReference type="Proteomes" id="UP000009168"/>
    </source>
</evidence>
<feature type="region of interest" description="Disordered" evidence="1">
    <location>
        <begin position="374"/>
        <end position="399"/>
    </location>
</feature>
<protein>
    <submittedName>
        <fullName evidence="2">Uncharacterized protein</fullName>
    </submittedName>
</protein>
<sequence length="502" mass="59381">MLIEEKDISNWRNDIQDYNKQRKERGYENPKVERVSQKNIKDKEKIFDPLLQVFNDPSQDKDDLAKTQFKLQAAKTKKNKHIEKYQKDYDIVNLEKLDVQIIPEKTYTKSVIKPSVREYNIISNTPLEKYMYENVKVLKQEKVIEKKTDLSKTRDFNIITNKYTENHETKIQNDEETVKNKLDEKYRKTHKFNIVSGLLYDPDQEKAFQEQLKETNQSHGKNAILKLPPSLRYRETVIFDRNKPIPEELKLIDQQRENAKKRYKIRYAVENEYHERNLEIQDRRQQRLLNGLCDQKYLDEYKKGFDIITLDKINIHDIEKLINKKPNLSSWDKVQMTKREDFVNTENGFADTNDIQYYNEGILENVNQTNYQSGQAQQDLRINEPGKISLPKIGNNNYENDHEEIFGQQQKQNLRTVSNNQNTQDQQFSQTGDVYQSSKPQRQSRRRQSGQRTQPQFEENTFGATAPPKSSNKPEKLPSRGNIIPSDSNQNKFRIKTGGFNS</sequence>
<dbReference type="AlphaFoldDB" id="Q24FD2"/>
<reference evidence="3" key="1">
    <citation type="journal article" date="2006" name="PLoS Biol.">
        <title>Macronuclear genome sequence of the ciliate Tetrahymena thermophila, a model eukaryote.</title>
        <authorList>
            <person name="Eisen J.A."/>
            <person name="Coyne R.S."/>
            <person name="Wu M."/>
            <person name="Wu D."/>
            <person name="Thiagarajan M."/>
            <person name="Wortman J.R."/>
            <person name="Badger J.H."/>
            <person name="Ren Q."/>
            <person name="Amedeo P."/>
            <person name="Jones K.M."/>
            <person name="Tallon L.J."/>
            <person name="Delcher A.L."/>
            <person name="Salzberg S.L."/>
            <person name="Silva J.C."/>
            <person name="Haas B.J."/>
            <person name="Majoros W.H."/>
            <person name="Farzad M."/>
            <person name="Carlton J.M."/>
            <person name="Smith R.K. Jr."/>
            <person name="Garg J."/>
            <person name="Pearlman R.E."/>
            <person name="Karrer K.M."/>
            <person name="Sun L."/>
            <person name="Manning G."/>
            <person name="Elde N.C."/>
            <person name="Turkewitz A.P."/>
            <person name="Asai D.J."/>
            <person name="Wilkes D.E."/>
            <person name="Wang Y."/>
            <person name="Cai H."/>
            <person name="Collins K."/>
            <person name="Stewart B.A."/>
            <person name="Lee S.R."/>
            <person name="Wilamowska K."/>
            <person name="Weinberg Z."/>
            <person name="Ruzzo W.L."/>
            <person name="Wloga D."/>
            <person name="Gaertig J."/>
            <person name="Frankel J."/>
            <person name="Tsao C.-C."/>
            <person name="Gorovsky M.A."/>
            <person name="Keeling P.J."/>
            <person name="Waller R.F."/>
            <person name="Patron N.J."/>
            <person name="Cherry J.M."/>
            <person name="Stover N.A."/>
            <person name="Krieger C.J."/>
            <person name="del Toro C."/>
            <person name="Ryder H.F."/>
            <person name="Williamson S.C."/>
            <person name="Barbeau R.A."/>
            <person name="Hamilton E.P."/>
            <person name="Orias E."/>
        </authorList>
    </citation>
    <scope>NUCLEOTIDE SEQUENCE [LARGE SCALE GENOMIC DNA]</scope>
    <source>
        <strain evidence="3">SB210</strain>
    </source>
</reference>
<gene>
    <name evidence="2" type="ORF">TTHERM_00865310</name>
</gene>
<dbReference type="EMBL" id="GG662285">
    <property type="protein sequence ID" value="EAS06526.2"/>
    <property type="molecule type" value="Genomic_DNA"/>
</dbReference>
<name>Q24FD2_TETTS</name>
<evidence type="ECO:0000256" key="1">
    <source>
        <dbReference type="SAM" id="MobiDB-lite"/>
    </source>
</evidence>
<feature type="compositionally biased region" description="Polar residues" evidence="1">
    <location>
        <begin position="417"/>
        <end position="435"/>
    </location>
</feature>
<dbReference type="RefSeq" id="XP_001026771.2">
    <property type="nucleotide sequence ID" value="XM_001026771.3"/>
</dbReference>
<dbReference type="OrthoDB" id="60284at2759"/>
<keyword evidence="3" id="KW-1185">Reference proteome</keyword>
<dbReference type="KEGG" id="tet:TTHERM_00865310"/>
<dbReference type="GeneID" id="7831704"/>
<dbReference type="Proteomes" id="UP000009168">
    <property type="component" value="Unassembled WGS sequence"/>
</dbReference>
<evidence type="ECO:0000313" key="2">
    <source>
        <dbReference type="EMBL" id="EAS06526.2"/>
    </source>
</evidence>
<dbReference type="InParanoid" id="Q24FD2"/>
<dbReference type="eggNOG" id="ENOG502SA4U">
    <property type="taxonomic scope" value="Eukaryota"/>
</dbReference>